<dbReference type="EMBL" id="CAJNIZ010035258">
    <property type="protein sequence ID" value="CAE7558329.1"/>
    <property type="molecule type" value="Genomic_DNA"/>
</dbReference>
<name>A0A812U9Y4_SYMPI</name>
<gene>
    <name evidence="1" type="ORF">SPIL2461_LOCUS14893</name>
</gene>
<comment type="caution">
    <text evidence="1">The sequence shown here is derived from an EMBL/GenBank/DDBJ whole genome shotgun (WGS) entry which is preliminary data.</text>
</comment>
<dbReference type="AlphaFoldDB" id="A0A812U9Y4"/>
<keyword evidence="2" id="KW-1185">Reference proteome</keyword>
<reference evidence="1" key="1">
    <citation type="submission" date="2021-02" db="EMBL/GenBank/DDBJ databases">
        <authorList>
            <person name="Dougan E. K."/>
            <person name="Rhodes N."/>
            <person name="Thang M."/>
            <person name="Chan C."/>
        </authorList>
    </citation>
    <scope>NUCLEOTIDE SEQUENCE</scope>
</reference>
<evidence type="ECO:0000313" key="2">
    <source>
        <dbReference type="Proteomes" id="UP000649617"/>
    </source>
</evidence>
<accession>A0A812U9Y4</accession>
<organism evidence="1 2">
    <name type="scientific">Symbiodinium pilosum</name>
    <name type="common">Dinoflagellate</name>
    <dbReference type="NCBI Taxonomy" id="2952"/>
    <lineage>
        <taxon>Eukaryota</taxon>
        <taxon>Sar</taxon>
        <taxon>Alveolata</taxon>
        <taxon>Dinophyceae</taxon>
        <taxon>Suessiales</taxon>
        <taxon>Symbiodiniaceae</taxon>
        <taxon>Symbiodinium</taxon>
    </lineage>
</organism>
<dbReference type="Proteomes" id="UP000649617">
    <property type="component" value="Unassembled WGS sequence"/>
</dbReference>
<evidence type="ECO:0000313" key="1">
    <source>
        <dbReference type="EMBL" id="CAE7558329.1"/>
    </source>
</evidence>
<proteinExistence type="predicted"/>
<protein>
    <submittedName>
        <fullName evidence="1">Uncharacterized protein</fullName>
    </submittedName>
</protein>
<sequence>MRTVLIPPNSHTLRHLAKMQDQHLLHALFVDVPWAMFGIVLEQQQTPSLLQKGYVFIADASSCLCCMFCSLDTPEERVLIQCQKKTCHLDCSINRVRTQTPDTWRRHNDGKVYPDEANDVHPETADPKAYSDGASCTQRNGRPYAINAFEVACRLAMWPYVN</sequence>